<dbReference type="NCBIfam" id="TIGR00170">
    <property type="entry name" value="leuC"/>
    <property type="match status" value="1"/>
</dbReference>
<dbReference type="InterPro" id="IPR033941">
    <property type="entry name" value="IPMI_cat"/>
</dbReference>
<dbReference type="RefSeq" id="WP_131900541.1">
    <property type="nucleotide sequence ID" value="NZ_SMKU01000253.1"/>
</dbReference>
<keyword evidence="4 12" id="KW-0432">Leucine biosynthesis</keyword>
<evidence type="ECO:0000256" key="7">
    <source>
        <dbReference type="ARBA" id="ARBA00022723"/>
    </source>
</evidence>
<dbReference type="NCBIfam" id="NF009116">
    <property type="entry name" value="PRK12466.1"/>
    <property type="match status" value="1"/>
</dbReference>
<comment type="function">
    <text evidence="2 12">Catalyzes the isomerization between 2-isopropylmalate and 3-isopropylmalate, via the formation of 2-isopropylmaleate.</text>
</comment>
<comment type="pathway">
    <text evidence="3 12">Amino-acid biosynthesis; L-leucine biosynthesis; L-leucine from 3-methyl-2-oxobutanoate: step 2/4.</text>
</comment>
<keyword evidence="10 12" id="KW-0456">Lyase</keyword>
<evidence type="ECO:0000313" key="16">
    <source>
        <dbReference type="Proteomes" id="UP000294513"/>
    </source>
</evidence>
<dbReference type="GO" id="GO:0046872">
    <property type="term" value="F:metal ion binding"/>
    <property type="evidence" value="ECO:0007669"/>
    <property type="project" value="UniProtKB-KW"/>
</dbReference>
<organism evidence="15 16">
    <name type="scientific">Actinomadura rubrisoli</name>
    <dbReference type="NCBI Taxonomy" id="2530368"/>
    <lineage>
        <taxon>Bacteria</taxon>
        <taxon>Bacillati</taxon>
        <taxon>Actinomycetota</taxon>
        <taxon>Actinomycetes</taxon>
        <taxon>Streptosporangiales</taxon>
        <taxon>Thermomonosporaceae</taxon>
        <taxon>Actinomadura</taxon>
    </lineage>
</organism>
<evidence type="ECO:0000256" key="3">
    <source>
        <dbReference type="ARBA" id="ARBA00004729"/>
    </source>
</evidence>
<keyword evidence="5 12" id="KW-0004">4Fe-4S</keyword>
<proteinExistence type="inferred from homology"/>
<comment type="similarity">
    <text evidence="12">Belongs to the aconitase/IPM isomerase family. LeuC type 1 subfamily.</text>
</comment>
<dbReference type="SUPFAM" id="SSF53732">
    <property type="entry name" value="Aconitase iron-sulfur domain"/>
    <property type="match status" value="1"/>
</dbReference>
<dbReference type="InterPro" id="IPR036008">
    <property type="entry name" value="Aconitase_4Fe-4S_dom"/>
</dbReference>
<keyword evidence="9 12" id="KW-0411">Iron-sulfur</keyword>
<dbReference type="CDD" id="cd01583">
    <property type="entry name" value="IPMI"/>
    <property type="match status" value="1"/>
</dbReference>
<evidence type="ECO:0000256" key="4">
    <source>
        <dbReference type="ARBA" id="ARBA00022430"/>
    </source>
</evidence>
<evidence type="ECO:0000256" key="11">
    <source>
        <dbReference type="ARBA" id="ARBA00023304"/>
    </source>
</evidence>
<dbReference type="Proteomes" id="UP000294513">
    <property type="component" value="Unassembled WGS sequence"/>
</dbReference>
<evidence type="ECO:0000256" key="8">
    <source>
        <dbReference type="ARBA" id="ARBA00023004"/>
    </source>
</evidence>
<comment type="catalytic activity">
    <reaction evidence="1 12">
        <text>(2R,3S)-3-isopropylmalate = (2S)-2-isopropylmalate</text>
        <dbReference type="Rhea" id="RHEA:32287"/>
        <dbReference type="ChEBI" id="CHEBI:1178"/>
        <dbReference type="ChEBI" id="CHEBI:35121"/>
        <dbReference type="EC" id="4.2.1.33"/>
    </reaction>
</comment>
<feature type="binding site" evidence="12">
    <location>
        <position position="410"/>
    </location>
    <ligand>
        <name>[4Fe-4S] cluster</name>
        <dbReference type="ChEBI" id="CHEBI:49883"/>
    </ligand>
</feature>
<evidence type="ECO:0000256" key="13">
    <source>
        <dbReference type="SAM" id="MobiDB-lite"/>
    </source>
</evidence>
<feature type="binding site" evidence="12">
    <location>
        <position position="347"/>
    </location>
    <ligand>
        <name>[4Fe-4S] cluster</name>
        <dbReference type="ChEBI" id="CHEBI:49883"/>
    </ligand>
</feature>
<dbReference type="Pfam" id="PF00330">
    <property type="entry name" value="Aconitase"/>
    <property type="match status" value="1"/>
</dbReference>
<dbReference type="GO" id="GO:0009098">
    <property type="term" value="P:L-leucine biosynthetic process"/>
    <property type="evidence" value="ECO:0007669"/>
    <property type="project" value="UniProtKB-UniRule"/>
</dbReference>
<evidence type="ECO:0000256" key="10">
    <source>
        <dbReference type="ARBA" id="ARBA00023239"/>
    </source>
</evidence>
<dbReference type="PROSITE" id="PS01244">
    <property type="entry name" value="ACONITASE_2"/>
    <property type="match status" value="1"/>
</dbReference>
<evidence type="ECO:0000256" key="9">
    <source>
        <dbReference type="ARBA" id="ARBA00023014"/>
    </source>
</evidence>
<dbReference type="PANTHER" id="PTHR43822">
    <property type="entry name" value="HOMOACONITASE, MITOCHONDRIAL-RELATED"/>
    <property type="match status" value="1"/>
</dbReference>
<comment type="cofactor">
    <cofactor evidence="12">
        <name>[4Fe-4S] cluster</name>
        <dbReference type="ChEBI" id="CHEBI:49883"/>
    </cofactor>
    <text evidence="12">Binds 1 [4Fe-4S] cluster per subunit.</text>
</comment>
<evidence type="ECO:0000256" key="1">
    <source>
        <dbReference type="ARBA" id="ARBA00000491"/>
    </source>
</evidence>
<keyword evidence="8 12" id="KW-0408">Iron</keyword>
<name>A0A4R5ALI9_9ACTN</name>
<comment type="subunit">
    <text evidence="12">Heterodimer of LeuC and LeuD.</text>
</comment>
<feature type="domain" description="Aconitase/3-isopropylmalate dehydratase large subunit alpha/beta/alpha" evidence="14">
    <location>
        <begin position="7"/>
        <end position="457"/>
    </location>
</feature>
<dbReference type="NCBIfam" id="NF004016">
    <property type="entry name" value="PRK05478.1"/>
    <property type="match status" value="1"/>
</dbReference>
<evidence type="ECO:0000256" key="2">
    <source>
        <dbReference type="ARBA" id="ARBA00002695"/>
    </source>
</evidence>
<keyword evidence="16" id="KW-1185">Reference proteome</keyword>
<dbReference type="InterPro" id="IPR018136">
    <property type="entry name" value="Aconitase_4Fe-4S_BS"/>
</dbReference>
<evidence type="ECO:0000259" key="14">
    <source>
        <dbReference type="Pfam" id="PF00330"/>
    </source>
</evidence>
<evidence type="ECO:0000313" key="15">
    <source>
        <dbReference type="EMBL" id="TDD73591.1"/>
    </source>
</evidence>
<dbReference type="UniPathway" id="UPA00048">
    <property type="reaction ID" value="UER00071"/>
</dbReference>
<sequence>MGRTLAEKVYDAHVVRRAEGEPDLLYIDLHLVHEVTSPQAFDGLRLAGRRVRRPDLTIATEDHNVPTTDLLKPIADPVSRAQVETLRKNCSDFGVRLHPMGDDGQGIVHVIGPQLGLTQPGMTVVCGDSHTSTHGAFGALAFGIGTSEVEHVLATQTLPQIKPKTMAVTVDGALPAGVTAKDLILAVIARIGTGGGQGHIIEYRGEAIRALSMEGRMTVCNMSIEAGARAGMIAPDEKTFEYLKGRPHAPSGEEWERAVEYWTSLRTDDDAVFDKEVVIDAAELTPFVTWGTNPGQGLPLDGSVPDPASYTDPAARQAAERALAYMGLTAGTPLREIEVDTVFVGSCTNGRIEDLRAVAGVLEGRKVAGGVRMLVVPGSMKVKRQAEEEGLHEVISAAGAEWREAGCSMCLAMNPDKLTPGERSASTSNRNFEGRQGPGGRTHLVSPAVAAATAVTGRLAAPADL</sequence>
<feature type="binding site" evidence="12">
    <location>
        <position position="407"/>
    </location>
    <ligand>
        <name>[4Fe-4S] cluster</name>
        <dbReference type="ChEBI" id="CHEBI:49883"/>
    </ligand>
</feature>
<dbReference type="PANTHER" id="PTHR43822:SF9">
    <property type="entry name" value="3-ISOPROPYLMALATE DEHYDRATASE"/>
    <property type="match status" value="1"/>
</dbReference>
<keyword evidence="6 12" id="KW-0028">Amino-acid biosynthesis</keyword>
<evidence type="ECO:0000256" key="5">
    <source>
        <dbReference type="ARBA" id="ARBA00022485"/>
    </source>
</evidence>
<dbReference type="EC" id="4.2.1.33" evidence="12"/>
<evidence type="ECO:0000256" key="6">
    <source>
        <dbReference type="ARBA" id="ARBA00022605"/>
    </source>
</evidence>
<keyword evidence="7 12" id="KW-0479">Metal-binding</keyword>
<dbReference type="PROSITE" id="PS00450">
    <property type="entry name" value="ACONITASE_1"/>
    <property type="match status" value="1"/>
</dbReference>
<dbReference type="InterPro" id="IPR015931">
    <property type="entry name" value="Acnase/IPM_dHydase_lsu_aba_1/3"/>
</dbReference>
<keyword evidence="11 12" id="KW-0100">Branched-chain amino acid biosynthesis</keyword>
<reference evidence="15 16" key="1">
    <citation type="submission" date="2019-03" db="EMBL/GenBank/DDBJ databases">
        <title>Draft genome sequences of novel Actinobacteria.</title>
        <authorList>
            <person name="Sahin N."/>
            <person name="Ay H."/>
            <person name="Saygin H."/>
        </authorList>
    </citation>
    <scope>NUCLEOTIDE SEQUENCE [LARGE SCALE GENOMIC DNA]</scope>
    <source>
        <strain evidence="15 16">H3C3</strain>
    </source>
</reference>
<dbReference type="InterPro" id="IPR004430">
    <property type="entry name" value="3-IsopropMal_deHydase_lsu"/>
</dbReference>
<dbReference type="AlphaFoldDB" id="A0A4R5ALI9"/>
<comment type="caution">
    <text evidence="15">The sequence shown here is derived from an EMBL/GenBank/DDBJ whole genome shotgun (WGS) entry which is preliminary data.</text>
</comment>
<gene>
    <name evidence="12 15" type="primary">leuC</name>
    <name evidence="15" type="ORF">E1298_33695</name>
</gene>
<dbReference type="OrthoDB" id="9802769at2"/>
<dbReference type="FunFam" id="3.30.499.10:FF:000006">
    <property type="entry name" value="3-isopropylmalate dehydratase large subunit"/>
    <property type="match status" value="1"/>
</dbReference>
<dbReference type="GO" id="GO:0051539">
    <property type="term" value="F:4 iron, 4 sulfur cluster binding"/>
    <property type="evidence" value="ECO:0007669"/>
    <property type="project" value="UniProtKB-KW"/>
</dbReference>
<dbReference type="Gene3D" id="3.30.499.10">
    <property type="entry name" value="Aconitase, domain 3"/>
    <property type="match status" value="2"/>
</dbReference>
<dbReference type="FunFam" id="3.30.499.10:FF:000007">
    <property type="entry name" value="3-isopropylmalate dehydratase large subunit"/>
    <property type="match status" value="1"/>
</dbReference>
<feature type="region of interest" description="Disordered" evidence="13">
    <location>
        <begin position="417"/>
        <end position="443"/>
    </location>
</feature>
<protein>
    <recommendedName>
        <fullName evidence="12">3-isopropylmalate dehydratase large subunit</fullName>
        <ecNumber evidence="12">4.2.1.33</ecNumber>
    </recommendedName>
    <alternativeName>
        <fullName evidence="12">Alpha-IPM isomerase</fullName>
        <shortName evidence="12">IPMI</shortName>
    </alternativeName>
    <alternativeName>
        <fullName evidence="12">Isopropylmalate isomerase</fullName>
    </alternativeName>
</protein>
<dbReference type="PRINTS" id="PR00415">
    <property type="entry name" value="ACONITASE"/>
</dbReference>
<accession>A0A4R5ALI9</accession>
<dbReference type="GO" id="GO:0003861">
    <property type="term" value="F:3-isopropylmalate dehydratase activity"/>
    <property type="evidence" value="ECO:0007669"/>
    <property type="project" value="UniProtKB-UniRule"/>
</dbReference>
<dbReference type="EMBL" id="SMKU01000253">
    <property type="protein sequence ID" value="TDD73591.1"/>
    <property type="molecule type" value="Genomic_DNA"/>
</dbReference>
<dbReference type="UniPathway" id="UPA00946"/>
<dbReference type="InterPro" id="IPR001030">
    <property type="entry name" value="Acoase/IPM_deHydtase_lsu_aba"/>
</dbReference>
<dbReference type="InterPro" id="IPR050067">
    <property type="entry name" value="IPM_dehydratase_rel_enz"/>
</dbReference>
<evidence type="ECO:0000256" key="12">
    <source>
        <dbReference type="HAMAP-Rule" id="MF_01026"/>
    </source>
</evidence>
<dbReference type="HAMAP" id="MF_01026">
    <property type="entry name" value="LeuC_type1"/>
    <property type="match status" value="1"/>
</dbReference>